<sequence length="614" mass="66024">MWASPLILAAASLIIHLPLCVAKPNCPLYGPLLPRPKDLLGDPGIQAARKTLDQVFAQYIDNDSGSGSARFSYSVEIFSGTDDSSMWSRYWTAPNLGKFNSSGVLKVDTNTVYRIGSITKIFTVLAFLATVGDGVWNDPITKYVAEIAALARGKKGSAIFETDWESITVGSLATQTSGIIRDYALLGELAYQLPLDDLYTMGFPEIPLTEFPPCGVSPTCDRKQLFAGLGRLPPSFPSSTTPAYSDLGFTLLSFVAENITGKTFTSLLRDAVIDPLNLKHTFYSAPEDALGVIPGNRYTTSWAYEMAEEAATGNMYTSAGDMSSLGRAILRSTLLKPAATRRWMRPYSFNSDPKAAVGMPWGIRQISIGQSNQSYQYVHTFNKAGSLGAYTSLFAIMPELDIGYSILAAGDPPAGLAMAIADALTNTFIPALMSTARSQAQATYGGHYKYTGSLNTTAAANSTAARLARRFDNSTTTPLNSSLTITIDAERPGMGVENWFSNGTDMAFIAAAIGSNISSEYFDKMKPSVRLYPAGLEEKTADGGKRVAFKAVFEDLSIPGRNEGFIGDCSSWVGVTSVVYGSRPLDLFIFVLDGDGRVTAVENPALRVVLDKTS</sequence>
<evidence type="ECO:0000259" key="3">
    <source>
        <dbReference type="Pfam" id="PF26335"/>
    </source>
</evidence>
<dbReference type="Proteomes" id="UP001172102">
    <property type="component" value="Unassembled WGS sequence"/>
</dbReference>
<dbReference type="PANTHER" id="PTHR22935:SF97">
    <property type="entry name" value="BETA-LACTAMASE-RELATED DOMAIN-CONTAINING PROTEIN"/>
    <property type="match status" value="1"/>
</dbReference>
<reference evidence="4" key="1">
    <citation type="submission" date="2023-06" db="EMBL/GenBank/DDBJ databases">
        <title>Genome-scale phylogeny and comparative genomics of the fungal order Sordariales.</title>
        <authorList>
            <consortium name="Lawrence Berkeley National Laboratory"/>
            <person name="Hensen N."/>
            <person name="Bonometti L."/>
            <person name="Westerberg I."/>
            <person name="Brannstrom I.O."/>
            <person name="Guillou S."/>
            <person name="Cros-Aarteil S."/>
            <person name="Calhoun S."/>
            <person name="Haridas S."/>
            <person name="Kuo A."/>
            <person name="Mondo S."/>
            <person name="Pangilinan J."/>
            <person name="Riley R."/>
            <person name="Labutti K."/>
            <person name="Andreopoulos B."/>
            <person name="Lipzen A."/>
            <person name="Chen C."/>
            <person name="Yanf M."/>
            <person name="Daum C."/>
            <person name="Ng V."/>
            <person name="Clum A."/>
            <person name="Steindorff A."/>
            <person name="Ohm R."/>
            <person name="Martin F."/>
            <person name="Silar P."/>
            <person name="Natvig D."/>
            <person name="Lalanne C."/>
            <person name="Gautier V."/>
            <person name="Ament-Velasquez S.L."/>
            <person name="Kruys A."/>
            <person name="Hutchinson M.I."/>
            <person name="Powell A.J."/>
            <person name="Barry K."/>
            <person name="Miller A.N."/>
            <person name="Grigoriev I.V."/>
            <person name="Debuchy R."/>
            <person name="Gladieux P."/>
            <person name="Thoren M.H."/>
            <person name="Johannesson H."/>
        </authorList>
    </citation>
    <scope>NUCLEOTIDE SEQUENCE</scope>
    <source>
        <strain evidence="4">SMH4607-1</strain>
    </source>
</reference>
<evidence type="ECO:0000256" key="1">
    <source>
        <dbReference type="SAM" id="SignalP"/>
    </source>
</evidence>
<dbReference type="InterPro" id="IPR058664">
    <property type="entry name" value="ARB_00930-like_C"/>
</dbReference>
<evidence type="ECO:0000313" key="5">
    <source>
        <dbReference type="Proteomes" id="UP001172102"/>
    </source>
</evidence>
<dbReference type="AlphaFoldDB" id="A0AA40AQP4"/>
<keyword evidence="1" id="KW-0732">Signal</keyword>
<keyword evidence="5" id="KW-1185">Reference proteome</keyword>
<evidence type="ECO:0000313" key="4">
    <source>
        <dbReference type="EMBL" id="KAK0720236.1"/>
    </source>
</evidence>
<proteinExistence type="predicted"/>
<accession>A0AA40AQP4</accession>
<dbReference type="InterPro" id="IPR001466">
    <property type="entry name" value="Beta-lactam-related"/>
</dbReference>
<feature type="signal peptide" evidence="1">
    <location>
        <begin position="1"/>
        <end position="22"/>
    </location>
</feature>
<dbReference type="SUPFAM" id="SSF56601">
    <property type="entry name" value="beta-lactamase/transpeptidase-like"/>
    <property type="match status" value="1"/>
</dbReference>
<dbReference type="PANTHER" id="PTHR22935">
    <property type="entry name" value="PENICILLIN-BINDING PROTEIN"/>
    <property type="match status" value="1"/>
</dbReference>
<name>A0AA40AQP4_9PEZI</name>
<dbReference type="InterPro" id="IPR051478">
    <property type="entry name" value="Beta-lactamase-like_AB/R"/>
</dbReference>
<feature type="domain" description="Beta-lactamase-like ARB-00930-like C-terminal" evidence="3">
    <location>
        <begin position="459"/>
        <end position="613"/>
    </location>
</feature>
<organism evidence="4 5">
    <name type="scientific">Lasiosphaeris hirsuta</name>
    <dbReference type="NCBI Taxonomy" id="260670"/>
    <lineage>
        <taxon>Eukaryota</taxon>
        <taxon>Fungi</taxon>
        <taxon>Dikarya</taxon>
        <taxon>Ascomycota</taxon>
        <taxon>Pezizomycotina</taxon>
        <taxon>Sordariomycetes</taxon>
        <taxon>Sordariomycetidae</taxon>
        <taxon>Sordariales</taxon>
        <taxon>Lasiosphaeriaceae</taxon>
        <taxon>Lasiosphaeris</taxon>
    </lineage>
</organism>
<dbReference type="Pfam" id="PF00144">
    <property type="entry name" value="Beta-lactamase"/>
    <property type="match status" value="1"/>
</dbReference>
<dbReference type="Pfam" id="PF26335">
    <property type="entry name" value="ARB_00930_C"/>
    <property type="match status" value="1"/>
</dbReference>
<feature type="domain" description="Beta-lactamase-related" evidence="2">
    <location>
        <begin position="105"/>
        <end position="418"/>
    </location>
</feature>
<protein>
    <submittedName>
        <fullName evidence="4">Beta-lactamase/transpeptidase-like protein</fullName>
    </submittedName>
</protein>
<evidence type="ECO:0000259" key="2">
    <source>
        <dbReference type="Pfam" id="PF00144"/>
    </source>
</evidence>
<dbReference type="EMBL" id="JAUKUA010000003">
    <property type="protein sequence ID" value="KAK0720236.1"/>
    <property type="molecule type" value="Genomic_DNA"/>
</dbReference>
<comment type="caution">
    <text evidence="4">The sequence shown here is derived from an EMBL/GenBank/DDBJ whole genome shotgun (WGS) entry which is preliminary data.</text>
</comment>
<dbReference type="Gene3D" id="3.40.710.10">
    <property type="entry name" value="DD-peptidase/beta-lactamase superfamily"/>
    <property type="match status" value="1"/>
</dbReference>
<dbReference type="InterPro" id="IPR012338">
    <property type="entry name" value="Beta-lactam/transpept-like"/>
</dbReference>
<feature type="chain" id="PRO_5041240775" evidence="1">
    <location>
        <begin position="23"/>
        <end position="614"/>
    </location>
</feature>
<gene>
    <name evidence="4" type="ORF">B0H67DRAFT_643517</name>
</gene>